<dbReference type="GO" id="GO:0016740">
    <property type="term" value="F:transferase activity"/>
    <property type="evidence" value="ECO:0007669"/>
    <property type="project" value="UniProtKB-KW"/>
</dbReference>
<keyword evidence="8" id="KW-0460">Magnesium</keyword>
<evidence type="ECO:0000256" key="4">
    <source>
        <dbReference type="ARBA" id="ARBA00022630"/>
    </source>
</evidence>
<dbReference type="GO" id="GO:0046872">
    <property type="term" value="F:metal ion binding"/>
    <property type="evidence" value="ECO:0007669"/>
    <property type="project" value="UniProtKB-KW"/>
</dbReference>
<evidence type="ECO:0000256" key="1">
    <source>
        <dbReference type="ARBA" id="ARBA00001946"/>
    </source>
</evidence>
<evidence type="ECO:0000256" key="6">
    <source>
        <dbReference type="ARBA" id="ARBA00022723"/>
    </source>
</evidence>
<dbReference type="AlphaFoldDB" id="A0A7C2ZI82"/>
<evidence type="ECO:0000256" key="7">
    <source>
        <dbReference type="ARBA" id="ARBA00022827"/>
    </source>
</evidence>
<gene>
    <name evidence="11" type="ORF">ENO47_09055</name>
</gene>
<comment type="catalytic activity">
    <reaction evidence="10">
        <text>L-threonyl-[protein] + FAD = FMN-L-threonyl-[protein] + AMP + H(+)</text>
        <dbReference type="Rhea" id="RHEA:36847"/>
        <dbReference type="Rhea" id="RHEA-COMP:11060"/>
        <dbReference type="Rhea" id="RHEA-COMP:11061"/>
        <dbReference type="ChEBI" id="CHEBI:15378"/>
        <dbReference type="ChEBI" id="CHEBI:30013"/>
        <dbReference type="ChEBI" id="CHEBI:57692"/>
        <dbReference type="ChEBI" id="CHEBI:74257"/>
        <dbReference type="ChEBI" id="CHEBI:456215"/>
        <dbReference type="EC" id="2.7.1.180"/>
    </reaction>
</comment>
<keyword evidence="6" id="KW-0479">Metal-binding</keyword>
<evidence type="ECO:0000313" key="11">
    <source>
        <dbReference type="EMBL" id="HEW46786.1"/>
    </source>
</evidence>
<proteinExistence type="predicted"/>
<dbReference type="InterPro" id="IPR003374">
    <property type="entry name" value="ApbE-like_sf"/>
</dbReference>
<dbReference type="Gene3D" id="3.10.520.10">
    <property type="entry name" value="ApbE-like domains"/>
    <property type="match status" value="1"/>
</dbReference>
<reference evidence="11" key="1">
    <citation type="journal article" date="2020" name="mSystems">
        <title>Genome- and Community-Level Interaction Insights into Carbon Utilization and Element Cycling Functions of Hydrothermarchaeota in Hydrothermal Sediment.</title>
        <authorList>
            <person name="Zhou Z."/>
            <person name="Liu Y."/>
            <person name="Xu W."/>
            <person name="Pan J."/>
            <person name="Luo Z.H."/>
            <person name="Li M."/>
        </authorList>
    </citation>
    <scope>NUCLEOTIDE SEQUENCE [LARGE SCALE GENOMIC DNA]</scope>
    <source>
        <strain evidence="11">SpSt-132</strain>
    </source>
</reference>
<keyword evidence="7" id="KW-0274">FAD</keyword>
<evidence type="ECO:0000256" key="8">
    <source>
        <dbReference type="ARBA" id="ARBA00022842"/>
    </source>
</evidence>
<comment type="caution">
    <text evidence="11">The sequence shown here is derived from an EMBL/GenBank/DDBJ whole genome shotgun (WGS) entry which is preliminary data.</text>
</comment>
<dbReference type="Pfam" id="PF02424">
    <property type="entry name" value="ApbE"/>
    <property type="match status" value="1"/>
</dbReference>
<sequence length="269" mass="30320">MGTYALIELPEGKEYQAYRYMKSLEEKLSDYMEDSEVSRINKSAGVGCEKASEETLEVVQKALEISKRTYGFFDITVGAYTINYKRKGLIGEEEAKRLIDYKKVSIEGAKVCLLEKGMAIDLGGIGKGYAVQKAYERLKTPWGFISIAGDLRVWGHKRLLAIFNPINNTLLAEGYNSKDLCLSTGGNYLRKHIIGKENSLLQATVAYHDCTITDALETALLAMEDESRERFIKENPHIGVFLLFKDGSLFINRAFMEYFESLKIYPASP</sequence>
<dbReference type="PANTHER" id="PTHR30040:SF2">
    <property type="entry name" value="FAD:PROTEIN FMN TRANSFERASE"/>
    <property type="match status" value="1"/>
</dbReference>
<dbReference type="EC" id="2.7.1.180" evidence="2"/>
<organism evidence="11">
    <name type="scientific">Hydrogenobacter sp</name>
    <dbReference type="NCBI Taxonomy" id="2152829"/>
    <lineage>
        <taxon>Bacteria</taxon>
        <taxon>Pseudomonadati</taxon>
        <taxon>Aquificota</taxon>
        <taxon>Aquificia</taxon>
        <taxon>Aquificales</taxon>
        <taxon>Aquificaceae</taxon>
        <taxon>Hydrogenobacter</taxon>
    </lineage>
</organism>
<dbReference type="EMBL" id="DSFP01000076">
    <property type="protein sequence ID" value="HEW46786.1"/>
    <property type="molecule type" value="Genomic_DNA"/>
</dbReference>
<evidence type="ECO:0000256" key="9">
    <source>
        <dbReference type="ARBA" id="ARBA00031306"/>
    </source>
</evidence>
<dbReference type="SUPFAM" id="SSF143631">
    <property type="entry name" value="ApbE-like"/>
    <property type="match status" value="1"/>
</dbReference>
<keyword evidence="4" id="KW-0285">Flavoprotein</keyword>
<dbReference type="PANTHER" id="PTHR30040">
    <property type="entry name" value="THIAMINE BIOSYNTHESIS LIPOPROTEIN APBE"/>
    <property type="match status" value="1"/>
</dbReference>
<evidence type="ECO:0000256" key="3">
    <source>
        <dbReference type="ARBA" id="ARBA00016337"/>
    </source>
</evidence>
<evidence type="ECO:0000256" key="10">
    <source>
        <dbReference type="ARBA" id="ARBA00048540"/>
    </source>
</evidence>
<keyword evidence="5 11" id="KW-0808">Transferase</keyword>
<protein>
    <recommendedName>
        <fullName evidence="3">FAD:protein FMN transferase</fullName>
        <ecNumber evidence="2">2.7.1.180</ecNumber>
    </recommendedName>
    <alternativeName>
        <fullName evidence="9">Flavin transferase</fullName>
    </alternativeName>
</protein>
<comment type="cofactor">
    <cofactor evidence="1">
        <name>Mg(2+)</name>
        <dbReference type="ChEBI" id="CHEBI:18420"/>
    </cofactor>
</comment>
<name>A0A7C2ZI82_9AQUI</name>
<evidence type="ECO:0000256" key="5">
    <source>
        <dbReference type="ARBA" id="ARBA00022679"/>
    </source>
</evidence>
<evidence type="ECO:0000256" key="2">
    <source>
        <dbReference type="ARBA" id="ARBA00011955"/>
    </source>
</evidence>
<dbReference type="InterPro" id="IPR024932">
    <property type="entry name" value="ApbE"/>
</dbReference>
<accession>A0A7C2ZI82</accession>